<dbReference type="EMBL" id="HG739134">
    <property type="protein sequence ID" value="CDP11035.1"/>
    <property type="molecule type" value="Genomic_DNA"/>
</dbReference>
<sequence>MGARCSKLGFCWWPSNLKSNVPYFSDLEKCGENERMKLPAVKECSLDELKVATSGFSVEIFLSEHGKKAPNVVHNWQLEDDCSWIAVKRFNKSAWPDSRQMIIIITSFSKSPAIVFHKCDIILFVYVP</sequence>
<evidence type="ECO:0000313" key="2">
    <source>
        <dbReference type="Proteomes" id="UP000295252"/>
    </source>
</evidence>
<dbReference type="GO" id="GO:0004672">
    <property type="term" value="F:protein kinase activity"/>
    <property type="evidence" value="ECO:0007669"/>
    <property type="project" value="InterPro"/>
</dbReference>
<keyword evidence="2" id="KW-1185">Reference proteome</keyword>
<dbReference type="Proteomes" id="UP000295252">
    <property type="component" value="Chromosome III"/>
</dbReference>
<gene>
    <name evidence="1" type="ORF">GSCOC_T00033019001</name>
</gene>
<dbReference type="GO" id="GO:0005524">
    <property type="term" value="F:ATP binding"/>
    <property type="evidence" value="ECO:0007669"/>
    <property type="project" value="UniProtKB-KW"/>
</dbReference>
<dbReference type="InterPro" id="IPR045845">
    <property type="entry name" value="BSK"/>
</dbReference>
<accession>A0A068UR61</accession>
<protein>
    <submittedName>
        <fullName evidence="1">Uncharacterized protein</fullName>
    </submittedName>
</protein>
<evidence type="ECO:0000313" key="1">
    <source>
        <dbReference type="EMBL" id="CDP11035.1"/>
    </source>
</evidence>
<name>A0A068UR61_COFCA</name>
<dbReference type="PANTHER" id="PTHR45863:SF7">
    <property type="entry name" value="SERINE_THREONINE-PROTEIN KINASE BSK5"/>
    <property type="match status" value="1"/>
</dbReference>
<dbReference type="AlphaFoldDB" id="A0A068UR61"/>
<dbReference type="Gene3D" id="3.30.200.20">
    <property type="entry name" value="Phosphorylase Kinase, domain 1"/>
    <property type="match status" value="1"/>
</dbReference>
<dbReference type="OrthoDB" id="1905385at2759"/>
<dbReference type="PhylomeDB" id="A0A068UR61"/>
<dbReference type="InParanoid" id="A0A068UR61"/>
<dbReference type="GO" id="GO:0009742">
    <property type="term" value="P:brassinosteroid mediated signaling pathway"/>
    <property type="evidence" value="ECO:0007669"/>
    <property type="project" value="InterPro"/>
</dbReference>
<organism evidence="1 2">
    <name type="scientific">Coffea canephora</name>
    <name type="common">Robusta coffee</name>
    <dbReference type="NCBI Taxonomy" id="49390"/>
    <lineage>
        <taxon>Eukaryota</taxon>
        <taxon>Viridiplantae</taxon>
        <taxon>Streptophyta</taxon>
        <taxon>Embryophyta</taxon>
        <taxon>Tracheophyta</taxon>
        <taxon>Spermatophyta</taxon>
        <taxon>Magnoliopsida</taxon>
        <taxon>eudicotyledons</taxon>
        <taxon>Gunneridae</taxon>
        <taxon>Pentapetalae</taxon>
        <taxon>asterids</taxon>
        <taxon>lamiids</taxon>
        <taxon>Gentianales</taxon>
        <taxon>Rubiaceae</taxon>
        <taxon>Ixoroideae</taxon>
        <taxon>Gardenieae complex</taxon>
        <taxon>Bertiereae - Coffeeae clade</taxon>
        <taxon>Coffeeae</taxon>
        <taxon>Coffea</taxon>
    </lineage>
</organism>
<dbReference type="Gramene" id="CDP11035">
    <property type="protein sequence ID" value="CDP11035"/>
    <property type="gene ID" value="GSCOC_T00033019001"/>
</dbReference>
<dbReference type="STRING" id="49390.A0A068UR61"/>
<proteinExistence type="predicted"/>
<dbReference type="GO" id="GO:0012505">
    <property type="term" value="C:endomembrane system"/>
    <property type="evidence" value="ECO:0007669"/>
    <property type="project" value="UniProtKB-SubCell"/>
</dbReference>
<dbReference type="PANTHER" id="PTHR45863">
    <property type="entry name" value="SERINE/THREONINE-PROTEIN KINASE BSK5"/>
    <property type="match status" value="1"/>
</dbReference>
<reference evidence="2" key="1">
    <citation type="journal article" date="2014" name="Science">
        <title>The coffee genome provides insight into the convergent evolution of caffeine biosynthesis.</title>
        <authorList>
            <person name="Denoeud F."/>
            <person name="Carretero-Paulet L."/>
            <person name="Dereeper A."/>
            <person name="Droc G."/>
            <person name="Guyot R."/>
            <person name="Pietrella M."/>
            <person name="Zheng C."/>
            <person name="Alberti A."/>
            <person name="Anthony F."/>
            <person name="Aprea G."/>
            <person name="Aury J.M."/>
            <person name="Bento P."/>
            <person name="Bernard M."/>
            <person name="Bocs S."/>
            <person name="Campa C."/>
            <person name="Cenci A."/>
            <person name="Combes M.C."/>
            <person name="Crouzillat D."/>
            <person name="Da Silva C."/>
            <person name="Daddiego L."/>
            <person name="De Bellis F."/>
            <person name="Dussert S."/>
            <person name="Garsmeur O."/>
            <person name="Gayraud T."/>
            <person name="Guignon V."/>
            <person name="Jahn K."/>
            <person name="Jamilloux V."/>
            <person name="Joet T."/>
            <person name="Labadie K."/>
            <person name="Lan T."/>
            <person name="Leclercq J."/>
            <person name="Lepelley M."/>
            <person name="Leroy T."/>
            <person name="Li L.T."/>
            <person name="Librado P."/>
            <person name="Lopez L."/>
            <person name="Munoz A."/>
            <person name="Noel B."/>
            <person name="Pallavicini A."/>
            <person name="Perrotta G."/>
            <person name="Poncet V."/>
            <person name="Pot D."/>
            <person name="Priyono X."/>
            <person name="Rigoreau M."/>
            <person name="Rouard M."/>
            <person name="Rozas J."/>
            <person name="Tranchant-Dubreuil C."/>
            <person name="VanBuren R."/>
            <person name="Zhang Q."/>
            <person name="Andrade A.C."/>
            <person name="Argout X."/>
            <person name="Bertrand B."/>
            <person name="de Kochko A."/>
            <person name="Graziosi G."/>
            <person name="Henry R.J."/>
            <person name="Jayarama X."/>
            <person name="Ming R."/>
            <person name="Nagai C."/>
            <person name="Rounsley S."/>
            <person name="Sankoff D."/>
            <person name="Giuliano G."/>
            <person name="Albert V.A."/>
            <person name="Wincker P."/>
            <person name="Lashermes P."/>
        </authorList>
    </citation>
    <scope>NUCLEOTIDE SEQUENCE [LARGE SCALE GENOMIC DNA]</scope>
    <source>
        <strain evidence="2">cv. DH200-94</strain>
    </source>
</reference>